<dbReference type="InterPro" id="IPR011990">
    <property type="entry name" value="TPR-like_helical_dom_sf"/>
</dbReference>
<dbReference type="Proteomes" id="UP001202134">
    <property type="component" value="Unassembled WGS sequence"/>
</dbReference>
<comment type="similarity">
    <text evidence="1">Belongs to the esterase D family.</text>
</comment>
<dbReference type="RefSeq" id="WP_248955286.1">
    <property type="nucleotide sequence ID" value="NZ_JAKIKU010000003.1"/>
</dbReference>
<dbReference type="SUPFAM" id="SSF48452">
    <property type="entry name" value="TPR-like"/>
    <property type="match status" value="1"/>
</dbReference>
<dbReference type="PANTHER" id="PTHR40841:SF2">
    <property type="entry name" value="SIDEROPHORE-DEGRADING ESTERASE (EUROFUNG)"/>
    <property type="match status" value="1"/>
</dbReference>
<feature type="chain" id="PRO_5046309763" description="Esterase" evidence="3">
    <location>
        <begin position="22"/>
        <end position="390"/>
    </location>
</feature>
<dbReference type="InterPro" id="IPR052558">
    <property type="entry name" value="Siderophore_Hydrolase_D"/>
</dbReference>
<evidence type="ECO:0000256" key="2">
    <source>
        <dbReference type="ARBA" id="ARBA00022801"/>
    </source>
</evidence>
<proteinExistence type="inferred from homology"/>
<dbReference type="InterPro" id="IPR019734">
    <property type="entry name" value="TPR_rpt"/>
</dbReference>
<dbReference type="SUPFAM" id="SSF53474">
    <property type="entry name" value="alpha/beta-Hydrolases"/>
    <property type="match status" value="1"/>
</dbReference>
<protein>
    <recommendedName>
        <fullName evidence="6">Esterase</fullName>
    </recommendedName>
</protein>
<dbReference type="Gene3D" id="3.40.50.1820">
    <property type="entry name" value="alpha/beta hydrolase"/>
    <property type="match status" value="1"/>
</dbReference>
<dbReference type="SMART" id="SM00028">
    <property type="entry name" value="TPR"/>
    <property type="match status" value="2"/>
</dbReference>
<name>A0ABT0KMN0_9GAMM</name>
<dbReference type="InterPro" id="IPR029058">
    <property type="entry name" value="AB_hydrolase_fold"/>
</dbReference>
<evidence type="ECO:0000256" key="1">
    <source>
        <dbReference type="ARBA" id="ARBA00005622"/>
    </source>
</evidence>
<comment type="caution">
    <text evidence="4">The sequence shown here is derived from an EMBL/GenBank/DDBJ whole genome shotgun (WGS) entry which is preliminary data.</text>
</comment>
<dbReference type="EMBL" id="JAKIKU010000003">
    <property type="protein sequence ID" value="MCL1045111.1"/>
    <property type="molecule type" value="Genomic_DNA"/>
</dbReference>
<feature type="signal peptide" evidence="3">
    <location>
        <begin position="1"/>
        <end position="21"/>
    </location>
</feature>
<dbReference type="InterPro" id="IPR000801">
    <property type="entry name" value="Esterase-like"/>
</dbReference>
<evidence type="ECO:0000313" key="5">
    <source>
        <dbReference type="Proteomes" id="UP001202134"/>
    </source>
</evidence>
<evidence type="ECO:0000256" key="3">
    <source>
        <dbReference type="SAM" id="SignalP"/>
    </source>
</evidence>
<reference evidence="4 5" key="1">
    <citation type="submission" date="2022-01" db="EMBL/GenBank/DDBJ databases">
        <title>Whole genome-based taxonomy of the Shewanellaceae.</title>
        <authorList>
            <person name="Martin-Rodriguez A.J."/>
        </authorList>
    </citation>
    <scope>NUCLEOTIDE SEQUENCE [LARGE SCALE GENOMIC DNA]</scope>
    <source>
        <strain evidence="4 5">DSM 24955</strain>
    </source>
</reference>
<dbReference type="PANTHER" id="PTHR40841">
    <property type="entry name" value="SIDEROPHORE TRIACETYLFUSARININE C ESTERASE"/>
    <property type="match status" value="1"/>
</dbReference>
<organism evidence="4 5">
    <name type="scientific">Shewanella electrodiphila</name>
    <dbReference type="NCBI Taxonomy" id="934143"/>
    <lineage>
        <taxon>Bacteria</taxon>
        <taxon>Pseudomonadati</taxon>
        <taxon>Pseudomonadota</taxon>
        <taxon>Gammaproteobacteria</taxon>
        <taxon>Alteromonadales</taxon>
        <taxon>Shewanellaceae</taxon>
        <taxon>Shewanella</taxon>
    </lineage>
</organism>
<dbReference type="Pfam" id="PF00756">
    <property type="entry name" value="Esterase"/>
    <property type="match status" value="1"/>
</dbReference>
<evidence type="ECO:0008006" key="6">
    <source>
        <dbReference type="Google" id="ProtNLM"/>
    </source>
</evidence>
<keyword evidence="3" id="KW-0732">Signal</keyword>
<keyword evidence="2" id="KW-0378">Hydrolase</keyword>
<dbReference type="Gene3D" id="1.25.40.10">
    <property type="entry name" value="Tetratricopeptide repeat domain"/>
    <property type="match status" value="1"/>
</dbReference>
<gene>
    <name evidence="4" type="ORF">L2737_07195</name>
</gene>
<accession>A0ABT0KMN0</accession>
<keyword evidence="5" id="KW-1185">Reference proteome</keyword>
<sequence>MIKIIQSFLVLSAFCILPVSASTVVEEIISIGKVSRVSIKSTALGETRDLIIHLPSSYNKSNINYPVLYLIDGNRHIEHAIVSSNLLQKQNRIPEQIIVAVSNNNELRHDPDMAISKFTAFVKSEVMPYVNNKYKTSGLNTLYGHTKAGWFTAEVLANQPELFRNYILASAPLQDDEAKIYNKILANGAKENSQVKSLYIAVSEEADEPYRYTDAFNKFVHFLMENPPENLDWRSEYLKEHVHMTTAIPSLYGGLTHVFNSYQAPSFANLEEYIDFGGFIGLTDYYNKRAKIYGIDPQVAESTLLNLATMLLREGEHNRSLELYLASVRDYPESAAAYSGLGQVYFSLKMHEESISAHQLAVKLANGINPSWQQELFQNRLESVVKEMNN</sequence>
<evidence type="ECO:0000313" key="4">
    <source>
        <dbReference type="EMBL" id="MCL1045111.1"/>
    </source>
</evidence>